<keyword evidence="2" id="KW-1185">Reference proteome</keyword>
<evidence type="ECO:0000313" key="2">
    <source>
        <dbReference type="Proteomes" id="UP001465976"/>
    </source>
</evidence>
<protein>
    <submittedName>
        <fullName evidence="1">Uncharacterized protein</fullName>
    </submittedName>
</protein>
<gene>
    <name evidence="1" type="ORF">V5O48_006702</name>
</gene>
<comment type="caution">
    <text evidence="1">The sequence shown here is derived from an EMBL/GenBank/DDBJ whole genome shotgun (WGS) entry which is preliminary data.</text>
</comment>
<evidence type="ECO:0000313" key="1">
    <source>
        <dbReference type="EMBL" id="KAL0575266.1"/>
    </source>
</evidence>
<dbReference type="Proteomes" id="UP001465976">
    <property type="component" value="Unassembled WGS sequence"/>
</dbReference>
<dbReference type="EMBL" id="JBAHYK010000321">
    <property type="protein sequence ID" value="KAL0575266.1"/>
    <property type="molecule type" value="Genomic_DNA"/>
</dbReference>
<sequence>MSVLHIDEKSFTRHSEVPDPFPFNRVEIDCSVGHEAILFLDTLSPADLQKIQKIVVFTSSREDPNSQLIRTLAGMFSALQLHLHPVHADISRTFLNQTALTSLTLHGALHPPLNDAIALDRLTVLAIIAPDSDNTVLPWVDRYIKAKRLRILSIAADLTVETNVEYIPYLCSTFGGALRSLRIRDVGEEATGFYRPHNSRLFCLWGLPKLTSLTIQSSWVIPLLHHVRMRENDFSSLRELILEEEWSVIDDKGVTMRRWDWRLIAKAIGRL</sequence>
<name>A0ABR3FIT4_9AGAR</name>
<proteinExistence type="predicted"/>
<organism evidence="1 2">
    <name type="scientific">Marasmius crinis-equi</name>
    <dbReference type="NCBI Taxonomy" id="585013"/>
    <lineage>
        <taxon>Eukaryota</taxon>
        <taxon>Fungi</taxon>
        <taxon>Dikarya</taxon>
        <taxon>Basidiomycota</taxon>
        <taxon>Agaricomycotina</taxon>
        <taxon>Agaricomycetes</taxon>
        <taxon>Agaricomycetidae</taxon>
        <taxon>Agaricales</taxon>
        <taxon>Marasmiineae</taxon>
        <taxon>Marasmiaceae</taxon>
        <taxon>Marasmius</taxon>
    </lineage>
</organism>
<accession>A0ABR3FIT4</accession>
<reference evidence="1 2" key="1">
    <citation type="submission" date="2024-02" db="EMBL/GenBank/DDBJ databases">
        <title>A draft genome for the cacao thread blight pathogen Marasmius crinis-equi.</title>
        <authorList>
            <person name="Cohen S.P."/>
            <person name="Baruah I.K."/>
            <person name="Amoako-Attah I."/>
            <person name="Bukari Y."/>
            <person name="Meinhardt L.W."/>
            <person name="Bailey B.A."/>
        </authorList>
    </citation>
    <scope>NUCLEOTIDE SEQUENCE [LARGE SCALE GENOMIC DNA]</scope>
    <source>
        <strain evidence="1 2">GH-76</strain>
    </source>
</reference>